<feature type="region of interest" description="Disordered" evidence="1">
    <location>
        <begin position="125"/>
        <end position="170"/>
    </location>
</feature>
<feature type="region of interest" description="Disordered" evidence="1">
    <location>
        <begin position="64"/>
        <end position="107"/>
    </location>
</feature>
<organism evidence="2 3">
    <name type="scientific">Panagrolaimus davidi</name>
    <dbReference type="NCBI Taxonomy" id="227884"/>
    <lineage>
        <taxon>Eukaryota</taxon>
        <taxon>Metazoa</taxon>
        <taxon>Ecdysozoa</taxon>
        <taxon>Nematoda</taxon>
        <taxon>Chromadorea</taxon>
        <taxon>Rhabditida</taxon>
        <taxon>Tylenchina</taxon>
        <taxon>Panagrolaimomorpha</taxon>
        <taxon>Panagrolaimoidea</taxon>
        <taxon>Panagrolaimidae</taxon>
        <taxon>Panagrolaimus</taxon>
    </lineage>
</organism>
<reference evidence="3" key="1">
    <citation type="submission" date="2022-11" db="UniProtKB">
        <authorList>
            <consortium name="WormBaseParasite"/>
        </authorList>
    </citation>
    <scope>IDENTIFICATION</scope>
</reference>
<evidence type="ECO:0000256" key="1">
    <source>
        <dbReference type="SAM" id="MobiDB-lite"/>
    </source>
</evidence>
<accession>A0A914QWD9</accession>
<proteinExistence type="predicted"/>
<feature type="compositionally biased region" description="Gly residues" evidence="1">
    <location>
        <begin position="87"/>
        <end position="101"/>
    </location>
</feature>
<evidence type="ECO:0000313" key="3">
    <source>
        <dbReference type="WBParaSite" id="PDA_v2.g8116.t1"/>
    </source>
</evidence>
<evidence type="ECO:0000313" key="2">
    <source>
        <dbReference type="Proteomes" id="UP000887578"/>
    </source>
</evidence>
<dbReference type="WBParaSite" id="PDA_v2.g8116.t1">
    <property type="protein sequence ID" value="PDA_v2.g8116.t1"/>
    <property type="gene ID" value="PDA_v2.g8116"/>
</dbReference>
<feature type="compositionally biased region" description="Low complexity" evidence="1">
    <location>
        <begin position="125"/>
        <end position="154"/>
    </location>
</feature>
<name>A0A914QWD9_9BILA</name>
<dbReference type="AlphaFoldDB" id="A0A914QWD9"/>
<keyword evidence="2" id="KW-1185">Reference proteome</keyword>
<dbReference type="Proteomes" id="UP000887578">
    <property type="component" value="Unplaced"/>
</dbReference>
<sequence>MYIQISTIARPHVAHMRIAGFLNVLHKLLIPSHDVHIAGITDGNTWYESDDTYVYEPPIFDETADEEKESELRAGAAGSTYRKPPRGRGGAGSSARGGRGGIIPNPSTTVEEDYVVFYDPDQFSASKAAGSSSSTINGTSNGSTRGGATSARGATRGRGRGRGAIPIRRG</sequence>
<protein>
    <submittedName>
        <fullName evidence="3">Uncharacterized protein</fullName>
    </submittedName>
</protein>